<proteinExistence type="predicted"/>
<organism evidence="1 2">
    <name type="scientific">Solanum verrucosum</name>
    <dbReference type="NCBI Taxonomy" id="315347"/>
    <lineage>
        <taxon>Eukaryota</taxon>
        <taxon>Viridiplantae</taxon>
        <taxon>Streptophyta</taxon>
        <taxon>Embryophyta</taxon>
        <taxon>Tracheophyta</taxon>
        <taxon>Spermatophyta</taxon>
        <taxon>Magnoliopsida</taxon>
        <taxon>eudicotyledons</taxon>
        <taxon>Gunneridae</taxon>
        <taxon>Pentapetalae</taxon>
        <taxon>asterids</taxon>
        <taxon>lamiids</taxon>
        <taxon>Solanales</taxon>
        <taxon>Solanaceae</taxon>
        <taxon>Solanoideae</taxon>
        <taxon>Solaneae</taxon>
        <taxon>Solanum</taxon>
    </lineage>
</organism>
<evidence type="ECO:0000313" key="1">
    <source>
        <dbReference type="EMBL" id="WMV16972.1"/>
    </source>
</evidence>
<keyword evidence="2" id="KW-1185">Reference proteome</keyword>
<dbReference type="AlphaFoldDB" id="A0AAF0TE52"/>
<evidence type="ECO:0000313" key="2">
    <source>
        <dbReference type="Proteomes" id="UP001234989"/>
    </source>
</evidence>
<accession>A0AAF0TE52</accession>
<dbReference type="EMBL" id="CP133613">
    <property type="protein sequence ID" value="WMV16972.1"/>
    <property type="molecule type" value="Genomic_DNA"/>
</dbReference>
<dbReference type="Proteomes" id="UP001234989">
    <property type="component" value="Chromosome 2"/>
</dbReference>
<name>A0AAF0TE52_SOLVR</name>
<sequence>MLLPGNSAYGHFMCLKFSLKCTSMGGHADCVYIRHKKKSLDSQWPMAEITIGTALTFQLRLILLFVSRGFLFVAPMRHKAITQAHLVYRTVIRMHQLYIWTSKLCLEPKQLVEGPNYQQLNAVEQGDTVGNHMSMIIALTNRVIPLPHLSE</sequence>
<protein>
    <submittedName>
        <fullName evidence="1">Uncharacterized protein</fullName>
    </submittedName>
</protein>
<gene>
    <name evidence="1" type="ORF">MTR67_010357</name>
</gene>
<reference evidence="1" key="1">
    <citation type="submission" date="2023-08" db="EMBL/GenBank/DDBJ databases">
        <title>A de novo genome assembly of Solanum verrucosum Schlechtendal, a Mexican diploid species geographically isolated from the other diploid A-genome species in potato relatives.</title>
        <authorList>
            <person name="Hosaka K."/>
        </authorList>
    </citation>
    <scope>NUCLEOTIDE SEQUENCE</scope>
    <source>
        <tissue evidence="1">Young leaves</tissue>
    </source>
</reference>